<protein>
    <submittedName>
        <fullName evidence="1">VanW family protein</fullName>
    </submittedName>
</protein>
<dbReference type="PANTHER" id="PTHR35788:SF1">
    <property type="entry name" value="EXPORTED PROTEIN"/>
    <property type="match status" value="1"/>
</dbReference>
<dbReference type="Proteomes" id="UP001499974">
    <property type="component" value="Unassembled WGS sequence"/>
</dbReference>
<dbReference type="RefSeq" id="WP_345520241.1">
    <property type="nucleotide sequence ID" value="NZ_BAABKM010000002.1"/>
</dbReference>
<comment type="caution">
    <text evidence="1">The sequence shown here is derived from an EMBL/GenBank/DDBJ whole genome shotgun (WGS) entry which is preliminary data.</text>
</comment>
<keyword evidence="2" id="KW-1185">Reference proteome</keyword>
<gene>
    <name evidence="1" type="ORF">GCM10023349_11950</name>
</gene>
<evidence type="ECO:0000313" key="2">
    <source>
        <dbReference type="Proteomes" id="UP001499974"/>
    </source>
</evidence>
<dbReference type="Pfam" id="PF04294">
    <property type="entry name" value="VanW"/>
    <property type="match status" value="1"/>
</dbReference>
<name>A0ABP8WYK3_9ACTN</name>
<dbReference type="InterPro" id="IPR007391">
    <property type="entry name" value="Vancomycin_resist_VanW"/>
</dbReference>
<dbReference type="InterPro" id="IPR052913">
    <property type="entry name" value="Glycopeptide_resist_protein"/>
</dbReference>
<organism evidence="1 2">
    <name type="scientific">Nocardioides conyzicola</name>
    <dbReference type="NCBI Taxonomy" id="1651781"/>
    <lineage>
        <taxon>Bacteria</taxon>
        <taxon>Bacillati</taxon>
        <taxon>Actinomycetota</taxon>
        <taxon>Actinomycetes</taxon>
        <taxon>Propionibacteriales</taxon>
        <taxon>Nocardioidaceae</taxon>
        <taxon>Nocardioides</taxon>
    </lineage>
</organism>
<reference evidence="2" key="1">
    <citation type="journal article" date="2019" name="Int. J. Syst. Evol. Microbiol.">
        <title>The Global Catalogue of Microorganisms (GCM) 10K type strain sequencing project: providing services to taxonomists for standard genome sequencing and annotation.</title>
        <authorList>
            <consortium name="The Broad Institute Genomics Platform"/>
            <consortium name="The Broad Institute Genome Sequencing Center for Infectious Disease"/>
            <person name="Wu L."/>
            <person name="Ma J."/>
        </authorList>
    </citation>
    <scope>NUCLEOTIDE SEQUENCE [LARGE SCALE GENOMIC DNA]</scope>
    <source>
        <strain evidence="2">JCM 18531</strain>
    </source>
</reference>
<dbReference type="EMBL" id="BAABKM010000002">
    <property type="protein sequence ID" value="GAA4697715.1"/>
    <property type="molecule type" value="Genomic_DNA"/>
</dbReference>
<evidence type="ECO:0000313" key="1">
    <source>
        <dbReference type="EMBL" id="GAA4697715.1"/>
    </source>
</evidence>
<proteinExistence type="predicted"/>
<dbReference type="PANTHER" id="PTHR35788">
    <property type="entry name" value="EXPORTED PROTEIN-RELATED"/>
    <property type="match status" value="1"/>
</dbReference>
<sequence>MTKPSSDRESAGGKVVLLLLGGLLVLVAGAYVAAYVAAGDKLPRGTSVAGVEIGGKTPAQAEAALTDGLADRVDRPIPVSIDGSSATVDPADAGFAVDVEATVEQAGGGKSWAPGHLWDYWTGGDDQDPVVTVDEKAFDGALDALADEVGTAATDGGVAFKRGRIVTTDPAPGQGFDPETTRTALLGSYLSEDDDVAELETAVVQPDIDDADVQKALDTFANPAMSGPVTLVFGDSPVELQPSQFSAALAMKAEDGQLVPDLDTTKLTSLVESGVSEDDKPVDATVALVDGKPKVVPAKPGVTFDPDDVSKAFLQLVTSKGDDRSMKVKATVAEPDFTTADAQALKIDERVSTFTTYYPYAEYRNVNIGRAAELIDGTVLKPGDTFSLNDIVGERTRENGFTTGFIISNGLFKEDLGGGVSQMATTTFNAMYFAGLKDIEHKPHSVYIDRYPEGREATVAWGSVDLRFQNDTDYGVLVHATVQPGSSSSQGVVTVSMYSTKTWDITSKTGARYNYRSPKTQTQNTADCVPNTGYDGFDVDVTRYFHKPGSDAVEKSERFHTSYIASDTVICKPPKADD</sequence>
<accession>A0ABP8WYK3</accession>